<dbReference type="Pfam" id="PF19608">
    <property type="entry name" value="DUF6113"/>
    <property type="match status" value="1"/>
</dbReference>
<comment type="caution">
    <text evidence="3">The sequence shown here is derived from an EMBL/GenBank/DDBJ whole genome shotgun (WGS) entry which is preliminary data.</text>
</comment>
<gene>
    <name evidence="3" type="ORF">G6045_18775</name>
</gene>
<name>A0A6G4XLI3_9ACTN</name>
<feature type="transmembrane region" description="Helical" evidence="2">
    <location>
        <begin position="116"/>
        <end position="135"/>
    </location>
</feature>
<evidence type="ECO:0000313" key="4">
    <source>
        <dbReference type="Proteomes" id="UP000481109"/>
    </source>
</evidence>
<evidence type="ECO:0000256" key="2">
    <source>
        <dbReference type="SAM" id="Phobius"/>
    </source>
</evidence>
<organism evidence="3 4">
    <name type="scientific">Streptomyces mesophilus</name>
    <dbReference type="NCBI Taxonomy" id="1775132"/>
    <lineage>
        <taxon>Bacteria</taxon>
        <taxon>Bacillati</taxon>
        <taxon>Actinomycetota</taxon>
        <taxon>Actinomycetes</taxon>
        <taxon>Kitasatosporales</taxon>
        <taxon>Streptomycetaceae</taxon>
        <taxon>Streptomyces</taxon>
    </lineage>
</organism>
<feature type="region of interest" description="Disordered" evidence="1">
    <location>
        <begin position="1"/>
        <end position="23"/>
    </location>
</feature>
<protein>
    <recommendedName>
        <fullName evidence="5">Integral membrane protein</fullName>
    </recommendedName>
</protein>
<dbReference type="AlphaFoldDB" id="A0A6G4XLI3"/>
<keyword evidence="2" id="KW-0472">Membrane</keyword>
<evidence type="ECO:0000313" key="3">
    <source>
        <dbReference type="EMBL" id="NGO77687.1"/>
    </source>
</evidence>
<evidence type="ECO:0008006" key="5">
    <source>
        <dbReference type="Google" id="ProtNLM"/>
    </source>
</evidence>
<keyword evidence="2" id="KW-0812">Transmembrane</keyword>
<dbReference type="RefSeq" id="WP_165333147.1">
    <property type="nucleotide sequence ID" value="NZ_JAAKZW010000073.1"/>
</dbReference>
<keyword evidence="4" id="KW-1185">Reference proteome</keyword>
<dbReference type="EMBL" id="JAAKZW010000073">
    <property type="protein sequence ID" value="NGO77687.1"/>
    <property type="molecule type" value="Genomic_DNA"/>
</dbReference>
<accession>A0A6G4XLI3</accession>
<dbReference type="Proteomes" id="UP000481109">
    <property type="component" value="Unassembled WGS sequence"/>
</dbReference>
<dbReference type="InterPro" id="IPR046095">
    <property type="entry name" value="DUF6113"/>
</dbReference>
<proteinExistence type="predicted"/>
<feature type="transmembrane region" description="Helical" evidence="2">
    <location>
        <begin position="85"/>
        <end position="104"/>
    </location>
</feature>
<keyword evidence="2" id="KW-1133">Transmembrane helix</keyword>
<feature type="transmembrane region" description="Helical" evidence="2">
    <location>
        <begin position="32"/>
        <end position="49"/>
    </location>
</feature>
<evidence type="ECO:0000256" key="1">
    <source>
        <dbReference type="SAM" id="MobiDB-lite"/>
    </source>
</evidence>
<reference evidence="3 4" key="1">
    <citation type="submission" date="2020-02" db="EMBL/GenBank/DDBJ databases">
        <title>Whole-genome analyses of novel actinobacteria.</title>
        <authorList>
            <person name="Sahin N."/>
            <person name="Tokatli A."/>
        </authorList>
    </citation>
    <scope>NUCLEOTIDE SEQUENCE [LARGE SCALE GENOMIC DNA]</scope>
    <source>
        <strain evidence="3 4">YC504</strain>
    </source>
</reference>
<sequence>MSAPKPSRASGGPKPKEPAAEPVTSMPTGVRVLVHVLLVVLGALVGVAGALLQSAWFPAGLLLALLGAAGVFYGGARALGARSGAFAPGAGWVLTVLFLTTTRPEGDFVFGTGASSYLYLLGGMAVAVMSATLGAPSQPGGLAARLAK</sequence>
<feature type="transmembrane region" description="Helical" evidence="2">
    <location>
        <begin position="55"/>
        <end position="73"/>
    </location>
</feature>